<dbReference type="InterPro" id="IPR036867">
    <property type="entry name" value="R3H_dom_sf"/>
</dbReference>
<dbReference type="STRING" id="223184.AS25_05340"/>
<dbReference type="Gene3D" id="3.30.300.20">
    <property type="match status" value="1"/>
</dbReference>
<dbReference type="EMBL" id="JROM01000017">
    <property type="protein sequence ID" value="KHE74699.1"/>
    <property type="molecule type" value="Genomic_DNA"/>
</dbReference>
<dbReference type="Gene3D" id="3.30.1370.50">
    <property type="entry name" value="R3H-like domain"/>
    <property type="match status" value="1"/>
</dbReference>
<dbReference type="CDD" id="cd02644">
    <property type="entry name" value="R3H_jag"/>
    <property type="match status" value="1"/>
</dbReference>
<dbReference type="AlphaFoldDB" id="A0A0B0DHE5"/>
<dbReference type="InterPro" id="IPR034079">
    <property type="entry name" value="R3H_KhpB"/>
</dbReference>
<dbReference type="InterPro" id="IPR001374">
    <property type="entry name" value="R3H_dom"/>
</dbReference>
<dbReference type="Pfam" id="PF01424">
    <property type="entry name" value="R3H"/>
    <property type="match status" value="1"/>
</dbReference>
<reference evidence="3 4" key="1">
    <citation type="submission" date="2014-09" db="EMBL/GenBank/DDBJ databases">
        <title>High-quality draft genome sequence of Kocuria marina SO9-6, an actinobacterium isolated from a copper mine.</title>
        <authorList>
            <person name="Castro D.B."/>
            <person name="Pereira L.B."/>
            <person name="Silva M.V."/>
            <person name="Silva B.P."/>
            <person name="Zanardi B.R."/>
            <person name="Carlos C."/>
            <person name="Belgini D.R."/>
            <person name="Limache E.G."/>
            <person name="Lacerda G.V."/>
            <person name="Nery M.B."/>
            <person name="Gomes M.B."/>
            <person name="Souza S."/>
            <person name="Silva T.M."/>
            <person name="Rodrigues V.D."/>
            <person name="Paulino L.C."/>
            <person name="Vicentini R."/>
            <person name="Ferraz L.F."/>
            <person name="Ottoboni L.M."/>
        </authorList>
    </citation>
    <scope>NUCLEOTIDE SEQUENCE [LARGE SCALE GENOMIC DNA]</scope>
    <source>
        <strain evidence="3 4">SO9-6</strain>
    </source>
</reference>
<dbReference type="GO" id="GO:0003723">
    <property type="term" value="F:RNA binding"/>
    <property type="evidence" value="ECO:0007669"/>
    <property type="project" value="InterPro"/>
</dbReference>
<dbReference type="PANTHER" id="PTHR35800:SF1">
    <property type="entry name" value="RNA-BINDING PROTEIN KHPB"/>
    <property type="match status" value="1"/>
</dbReference>
<accession>A0A0B0DHE5</accession>
<evidence type="ECO:0000313" key="3">
    <source>
        <dbReference type="EMBL" id="KHE74699.1"/>
    </source>
</evidence>
<comment type="caution">
    <text evidence="3">The sequence shown here is derived from an EMBL/GenBank/DDBJ whole genome shotgun (WGS) entry which is preliminary data.</text>
</comment>
<gene>
    <name evidence="3" type="ORF">AS25_05340</name>
</gene>
<dbReference type="Proteomes" id="UP000030664">
    <property type="component" value="Unassembled WGS sequence"/>
</dbReference>
<dbReference type="PROSITE" id="PS51061">
    <property type="entry name" value="R3H"/>
    <property type="match status" value="1"/>
</dbReference>
<evidence type="ECO:0000259" key="2">
    <source>
        <dbReference type="PROSITE" id="PS51061"/>
    </source>
</evidence>
<organism evidence="3 4">
    <name type="scientific">Kocuria marina</name>
    <dbReference type="NCBI Taxonomy" id="223184"/>
    <lineage>
        <taxon>Bacteria</taxon>
        <taxon>Bacillati</taxon>
        <taxon>Actinomycetota</taxon>
        <taxon>Actinomycetes</taxon>
        <taxon>Micrococcales</taxon>
        <taxon>Micrococcaceae</taxon>
        <taxon>Kocuria</taxon>
    </lineage>
</organism>
<sequence>MNDIDEQQQLPSQDASADAQTSELSPLEEEGEIAADYIEELLDTADIDGDIDIEVRDGRTYVSVVAEDGDDSPLRELVGENGETVEALQELARLSVLSATQRRSRLILDIAGHRDERASELREMAQDAVAKVESEGGSVHLPPLSPYERKIVHDAVADAGLVSESEGDGAGRHIVVSAAQ</sequence>
<dbReference type="SUPFAM" id="SSF82708">
    <property type="entry name" value="R3H domain"/>
    <property type="match status" value="1"/>
</dbReference>
<dbReference type="eggNOG" id="COG1847">
    <property type="taxonomic scope" value="Bacteria"/>
</dbReference>
<feature type="region of interest" description="Disordered" evidence="1">
    <location>
        <begin position="1"/>
        <end position="30"/>
    </location>
</feature>
<evidence type="ECO:0000313" key="4">
    <source>
        <dbReference type="Proteomes" id="UP000030664"/>
    </source>
</evidence>
<feature type="domain" description="R3H" evidence="2">
    <location>
        <begin position="115"/>
        <end position="180"/>
    </location>
</feature>
<evidence type="ECO:0000256" key="1">
    <source>
        <dbReference type="SAM" id="MobiDB-lite"/>
    </source>
</evidence>
<name>A0A0B0DHE5_9MICC</name>
<protein>
    <submittedName>
        <fullName evidence="3">Jag</fullName>
    </submittedName>
</protein>
<dbReference type="PANTHER" id="PTHR35800">
    <property type="entry name" value="PROTEIN JAG"/>
    <property type="match status" value="1"/>
</dbReference>
<dbReference type="InterPro" id="IPR039247">
    <property type="entry name" value="KhpB"/>
</dbReference>
<dbReference type="InterPro" id="IPR015946">
    <property type="entry name" value="KH_dom-like_a/b"/>
</dbReference>
<dbReference type="SMART" id="SM00393">
    <property type="entry name" value="R3H"/>
    <property type="match status" value="1"/>
</dbReference>
<proteinExistence type="predicted"/>
<dbReference type="RefSeq" id="WP_035962816.1">
    <property type="nucleotide sequence ID" value="NZ_JAQDPS010000024.1"/>
</dbReference>
<feature type="compositionally biased region" description="Polar residues" evidence="1">
    <location>
        <begin position="7"/>
        <end position="24"/>
    </location>
</feature>